<evidence type="ECO:0000256" key="8">
    <source>
        <dbReference type="SAM" id="Phobius"/>
    </source>
</evidence>
<evidence type="ECO:0000313" key="10">
    <source>
        <dbReference type="EMBL" id="APU68354.1"/>
    </source>
</evidence>
<evidence type="ECO:0000256" key="6">
    <source>
        <dbReference type="ARBA" id="ARBA00022777"/>
    </source>
</evidence>
<dbReference type="OrthoDB" id="1522504at2"/>
<dbReference type="InterPro" id="IPR036890">
    <property type="entry name" value="HATPase_C_sf"/>
</dbReference>
<dbReference type="SMART" id="SM00388">
    <property type="entry name" value="HisKA"/>
    <property type="match status" value="1"/>
</dbReference>
<evidence type="ECO:0000313" key="11">
    <source>
        <dbReference type="Proteomes" id="UP000186230"/>
    </source>
</evidence>
<name>A0A1L7I556_9FLAO</name>
<dbReference type="RefSeq" id="WP_083644137.1">
    <property type="nucleotide sequence ID" value="NZ_CP016359.1"/>
</dbReference>
<feature type="domain" description="Histidine kinase" evidence="9">
    <location>
        <begin position="218"/>
        <end position="418"/>
    </location>
</feature>
<dbReference type="PROSITE" id="PS50109">
    <property type="entry name" value="HIS_KIN"/>
    <property type="match status" value="1"/>
</dbReference>
<keyword evidence="8" id="KW-0472">Membrane</keyword>
<keyword evidence="11" id="KW-1185">Reference proteome</keyword>
<evidence type="ECO:0000256" key="4">
    <source>
        <dbReference type="ARBA" id="ARBA00022679"/>
    </source>
</evidence>
<sequence length="418" mass="49169">MKNKRSITLLQKTSKAFILISVLLILFSTPVLYFFISKLMEQEVEEELYSRSYRLEHYATENGQLIELPPVFEIVKTPRLRPEILKDTLIYDPSQDETELFRELSTFRTINGEIYRITVRSMVVETQEIVVITLVYFLISLALVFVIQFYFSRAWNRRIWKPFFRNLEAMQHFSLQAARPVELVDSNIVEFSELKTEIETLTSRVIYDYNNLKEFTENISHELQTALAIMQAKLENFLNESAISDQQFEELSNLQRHIRRLANLNKKLVLLATLDQRQKNDYQEISLNDLLEEMVINFREISPVEIELEKKKNLTLFSDPELIQSLIGNLLSNAIKHTEGDGPIRITIDHDRLEISNPGDAELEDAERIFRRFYRKNERSKPGSGLGLAIVQKICEVLQYNVTYHFAENRHFFRIIFN</sequence>
<feature type="transmembrane region" description="Helical" evidence="8">
    <location>
        <begin position="16"/>
        <end position="36"/>
    </location>
</feature>
<protein>
    <recommendedName>
        <fullName evidence="2">histidine kinase</fullName>
        <ecNumber evidence="2">2.7.13.3</ecNumber>
    </recommendedName>
</protein>
<organism evidence="10 11">
    <name type="scientific">Christiangramia flava JLT2011</name>
    <dbReference type="NCBI Taxonomy" id="1229726"/>
    <lineage>
        <taxon>Bacteria</taxon>
        <taxon>Pseudomonadati</taxon>
        <taxon>Bacteroidota</taxon>
        <taxon>Flavobacteriia</taxon>
        <taxon>Flavobacteriales</taxon>
        <taxon>Flavobacteriaceae</taxon>
        <taxon>Christiangramia</taxon>
    </lineage>
</organism>
<dbReference type="InterPro" id="IPR036097">
    <property type="entry name" value="HisK_dim/P_sf"/>
</dbReference>
<evidence type="ECO:0000256" key="3">
    <source>
        <dbReference type="ARBA" id="ARBA00022553"/>
    </source>
</evidence>
<comment type="catalytic activity">
    <reaction evidence="1">
        <text>ATP + protein L-histidine = ADP + protein N-phospho-L-histidine.</text>
        <dbReference type="EC" id="2.7.13.3"/>
    </reaction>
</comment>
<dbReference type="Pfam" id="PF02518">
    <property type="entry name" value="HATPase_c"/>
    <property type="match status" value="1"/>
</dbReference>
<dbReference type="InterPro" id="IPR050428">
    <property type="entry name" value="TCS_sensor_his_kinase"/>
</dbReference>
<dbReference type="Proteomes" id="UP000186230">
    <property type="component" value="Chromosome"/>
</dbReference>
<dbReference type="SUPFAM" id="SSF55874">
    <property type="entry name" value="ATPase domain of HSP90 chaperone/DNA topoisomerase II/histidine kinase"/>
    <property type="match status" value="1"/>
</dbReference>
<dbReference type="AlphaFoldDB" id="A0A1L7I556"/>
<accession>A0A1L7I556</accession>
<dbReference type="GO" id="GO:0000155">
    <property type="term" value="F:phosphorelay sensor kinase activity"/>
    <property type="evidence" value="ECO:0007669"/>
    <property type="project" value="InterPro"/>
</dbReference>
<evidence type="ECO:0000256" key="1">
    <source>
        <dbReference type="ARBA" id="ARBA00000085"/>
    </source>
</evidence>
<keyword evidence="7 8" id="KW-1133">Transmembrane helix</keyword>
<dbReference type="InterPro" id="IPR003661">
    <property type="entry name" value="HisK_dim/P_dom"/>
</dbReference>
<dbReference type="SMART" id="SM00387">
    <property type="entry name" value="HATPase_c"/>
    <property type="match status" value="1"/>
</dbReference>
<evidence type="ECO:0000256" key="5">
    <source>
        <dbReference type="ARBA" id="ARBA00022692"/>
    </source>
</evidence>
<evidence type="ECO:0000259" key="9">
    <source>
        <dbReference type="PROSITE" id="PS50109"/>
    </source>
</evidence>
<dbReference type="InterPro" id="IPR005467">
    <property type="entry name" value="His_kinase_dom"/>
</dbReference>
<dbReference type="InterPro" id="IPR003594">
    <property type="entry name" value="HATPase_dom"/>
</dbReference>
<dbReference type="EC" id="2.7.13.3" evidence="2"/>
<dbReference type="KEGG" id="gfl:GRFL_1630"/>
<dbReference type="Pfam" id="PF00512">
    <property type="entry name" value="HisKA"/>
    <property type="match status" value="1"/>
</dbReference>
<keyword evidence="6 10" id="KW-0418">Kinase</keyword>
<dbReference type="EMBL" id="CP016359">
    <property type="protein sequence ID" value="APU68354.1"/>
    <property type="molecule type" value="Genomic_DNA"/>
</dbReference>
<dbReference type="PANTHER" id="PTHR45436:SF5">
    <property type="entry name" value="SENSOR HISTIDINE KINASE TRCS"/>
    <property type="match status" value="1"/>
</dbReference>
<dbReference type="STRING" id="1229726.GRFL_1630"/>
<dbReference type="CDD" id="cd00082">
    <property type="entry name" value="HisKA"/>
    <property type="match status" value="1"/>
</dbReference>
<dbReference type="SUPFAM" id="SSF47384">
    <property type="entry name" value="Homodimeric domain of signal transducing histidine kinase"/>
    <property type="match status" value="1"/>
</dbReference>
<keyword evidence="5 8" id="KW-0812">Transmembrane</keyword>
<reference evidence="10 11" key="1">
    <citation type="submission" date="2016-07" db="EMBL/GenBank/DDBJ databases">
        <title>Multi-omics approach to identify versatile polysaccharide utilization systems of a marine flavobacterium Gramella flava.</title>
        <authorList>
            <person name="Tang K."/>
        </authorList>
    </citation>
    <scope>NUCLEOTIDE SEQUENCE [LARGE SCALE GENOMIC DNA]</scope>
    <source>
        <strain evidence="10 11">JLT2011</strain>
    </source>
</reference>
<proteinExistence type="predicted"/>
<dbReference type="Gene3D" id="3.30.565.10">
    <property type="entry name" value="Histidine kinase-like ATPase, C-terminal domain"/>
    <property type="match status" value="1"/>
</dbReference>
<evidence type="ECO:0000256" key="2">
    <source>
        <dbReference type="ARBA" id="ARBA00012438"/>
    </source>
</evidence>
<feature type="transmembrane region" description="Helical" evidence="8">
    <location>
        <begin position="129"/>
        <end position="151"/>
    </location>
</feature>
<gene>
    <name evidence="10" type="ORF">GRFL_1630</name>
</gene>
<dbReference type="PANTHER" id="PTHR45436">
    <property type="entry name" value="SENSOR HISTIDINE KINASE YKOH"/>
    <property type="match status" value="1"/>
</dbReference>
<dbReference type="CDD" id="cd00075">
    <property type="entry name" value="HATPase"/>
    <property type="match status" value="1"/>
</dbReference>
<keyword evidence="4" id="KW-0808">Transferase</keyword>
<dbReference type="Gene3D" id="1.10.287.130">
    <property type="match status" value="1"/>
</dbReference>
<dbReference type="GO" id="GO:0005886">
    <property type="term" value="C:plasma membrane"/>
    <property type="evidence" value="ECO:0007669"/>
    <property type="project" value="TreeGrafter"/>
</dbReference>
<evidence type="ECO:0000256" key="7">
    <source>
        <dbReference type="ARBA" id="ARBA00022989"/>
    </source>
</evidence>
<keyword evidence="3" id="KW-0597">Phosphoprotein</keyword>